<evidence type="ECO:0000256" key="5">
    <source>
        <dbReference type="ARBA" id="ARBA00022737"/>
    </source>
</evidence>
<feature type="transmembrane region" description="Helical" evidence="12">
    <location>
        <begin position="154"/>
        <end position="172"/>
    </location>
</feature>
<evidence type="ECO:0000256" key="8">
    <source>
        <dbReference type="ARBA" id="ARBA00023055"/>
    </source>
</evidence>
<dbReference type="InterPro" id="IPR031468">
    <property type="entry name" value="SMP_LBD"/>
</dbReference>
<dbReference type="PANTHER" id="PTHR46980:SF2">
    <property type="entry name" value="TRICALBIN-1-RELATED"/>
    <property type="match status" value="1"/>
</dbReference>
<feature type="compositionally biased region" description="Polar residues" evidence="11">
    <location>
        <begin position="45"/>
        <end position="55"/>
    </location>
</feature>
<feature type="domain" description="C2" evidence="13">
    <location>
        <begin position="395"/>
        <end position="517"/>
    </location>
</feature>
<dbReference type="Pfam" id="PF24920">
    <property type="entry name" value="C2_TCB1"/>
    <property type="match status" value="1"/>
</dbReference>
<dbReference type="CDD" id="cd04044">
    <property type="entry name" value="C2A_Tricalbin-like"/>
    <property type="match status" value="1"/>
</dbReference>
<dbReference type="PIRSF" id="PIRSF037232">
    <property type="entry name" value="Tricalbin"/>
    <property type="match status" value="1"/>
</dbReference>
<evidence type="ECO:0000256" key="1">
    <source>
        <dbReference type="ARBA" id="ARBA00004586"/>
    </source>
</evidence>
<dbReference type="InterPro" id="IPR037756">
    <property type="entry name" value="C2D_Tricalbin"/>
</dbReference>
<dbReference type="PROSITE" id="PS50004">
    <property type="entry name" value="C2"/>
    <property type="match status" value="5"/>
</dbReference>
<evidence type="ECO:0000256" key="12">
    <source>
        <dbReference type="SAM" id="Phobius"/>
    </source>
</evidence>
<dbReference type="PANTHER" id="PTHR46980">
    <property type="entry name" value="TRICALBIN-1-RELATED"/>
    <property type="match status" value="1"/>
</dbReference>
<keyword evidence="4 12" id="KW-0812">Transmembrane</keyword>
<keyword evidence="10 12" id="KW-0472">Membrane</keyword>
<dbReference type="InterPro" id="IPR052455">
    <property type="entry name" value="Tricalbin_domain"/>
</dbReference>
<dbReference type="GO" id="GO:0061817">
    <property type="term" value="P:endoplasmic reticulum-plasma membrane tethering"/>
    <property type="evidence" value="ECO:0007669"/>
    <property type="project" value="InterPro"/>
</dbReference>
<evidence type="ECO:0000256" key="3">
    <source>
        <dbReference type="ARBA" id="ARBA00022553"/>
    </source>
</evidence>
<evidence type="ECO:0000313" key="16">
    <source>
        <dbReference type="Proteomes" id="UP000789342"/>
    </source>
</evidence>
<name>A0A9N9B7E9_9GLOM</name>
<feature type="domain" description="C2" evidence="13">
    <location>
        <begin position="669"/>
        <end position="790"/>
    </location>
</feature>
<evidence type="ECO:0000256" key="6">
    <source>
        <dbReference type="ARBA" id="ARBA00022824"/>
    </source>
</evidence>
<dbReference type="Pfam" id="PF00168">
    <property type="entry name" value="C2"/>
    <property type="match status" value="5"/>
</dbReference>
<keyword evidence="8" id="KW-0445">Lipid transport</keyword>
<dbReference type="SMART" id="SM00239">
    <property type="entry name" value="C2"/>
    <property type="match status" value="6"/>
</dbReference>
<dbReference type="GO" id="GO:0071944">
    <property type="term" value="C:cell periphery"/>
    <property type="evidence" value="ECO:0007669"/>
    <property type="project" value="UniProtKB-ARBA"/>
</dbReference>
<dbReference type="InterPro" id="IPR037761">
    <property type="entry name" value="C2A_Tricalbin"/>
</dbReference>
<reference evidence="15" key="1">
    <citation type="submission" date="2021-06" db="EMBL/GenBank/DDBJ databases">
        <authorList>
            <person name="Kallberg Y."/>
            <person name="Tangrot J."/>
            <person name="Rosling A."/>
        </authorList>
    </citation>
    <scope>NUCLEOTIDE SEQUENCE</scope>
    <source>
        <strain evidence="15">CL551</strain>
    </source>
</reference>
<dbReference type="Proteomes" id="UP000789342">
    <property type="component" value="Unassembled WGS sequence"/>
</dbReference>
<dbReference type="GO" id="GO:0006869">
    <property type="term" value="P:lipid transport"/>
    <property type="evidence" value="ECO:0007669"/>
    <property type="project" value="UniProtKB-KW"/>
</dbReference>
<organism evidence="15 16">
    <name type="scientific">Acaulospora morrowiae</name>
    <dbReference type="NCBI Taxonomy" id="94023"/>
    <lineage>
        <taxon>Eukaryota</taxon>
        <taxon>Fungi</taxon>
        <taxon>Fungi incertae sedis</taxon>
        <taxon>Mucoromycota</taxon>
        <taxon>Glomeromycotina</taxon>
        <taxon>Glomeromycetes</taxon>
        <taxon>Diversisporales</taxon>
        <taxon>Acaulosporaceae</taxon>
        <taxon>Acaulospora</taxon>
    </lineage>
</organism>
<evidence type="ECO:0000313" key="15">
    <source>
        <dbReference type="EMBL" id="CAG8554094.1"/>
    </source>
</evidence>
<accession>A0A9N9B7E9</accession>
<feature type="region of interest" description="Disordered" evidence="11">
    <location>
        <begin position="31"/>
        <end position="56"/>
    </location>
</feature>
<keyword evidence="5" id="KW-0677">Repeat</keyword>
<evidence type="ECO:0000259" key="14">
    <source>
        <dbReference type="PROSITE" id="PS51847"/>
    </source>
</evidence>
<feature type="region of interest" description="Disordered" evidence="11">
    <location>
        <begin position="823"/>
        <end position="856"/>
    </location>
</feature>
<dbReference type="InterPro" id="IPR037765">
    <property type="entry name" value="C2B_Tricalbin"/>
</dbReference>
<dbReference type="CDD" id="cd04052">
    <property type="entry name" value="C2B_Tricalbin-like"/>
    <property type="match status" value="1"/>
</dbReference>
<dbReference type="Gene3D" id="2.60.40.150">
    <property type="entry name" value="C2 domain"/>
    <property type="match status" value="5"/>
</dbReference>
<keyword evidence="16" id="KW-1185">Reference proteome</keyword>
<keyword evidence="2" id="KW-0813">Transport</keyword>
<feature type="domain" description="C2" evidence="13">
    <location>
        <begin position="536"/>
        <end position="657"/>
    </location>
</feature>
<dbReference type="InterPro" id="IPR000008">
    <property type="entry name" value="C2_dom"/>
</dbReference>
<feature type="domain" description="SMP-LTD" evidence="14">
    <location>
        <begin position="199"/>
        <end position="404"/>
    </location>
</feature>
<dbReference type="EMBL" id="CAJVPV010003540">
    <property type="protein sequence ID" value="CAG8554094.1"/>
    <property type="molecule type" value="Genomic_DNA"/>
</dbReference>
<gene>
    <name evidence="15" type="ORF">AMORRO_LOCUS5710</name>
</gene>
<evidence type="ECO:0000256" key="11">
    <source>
        <dbReference type="SAM" id="MobiDB-lite"/>
    </source>
</evidence>
<evidence type="ECO:0000256" key="7">
    <source>
        <dbReference type="ARBA" id="ARBA00022989"/>
    </source>
</evidence>
<dbReference type="CDD" id="cd00030">
    <property type="entry name" value="C2"/>
    <property type="match status" value="1"/>
</dbReference>
<dbReference type="GO" id="GO:0008289">
    <property type="term" value="F:lipid binding"/>
    <property type="evidence" value="ECO:0007669"/>
    <property type="project" value="UniProtKB-KW"/>
</dbReference>
<protein>
    <submittedName>
        <fullName evidence="15">17567_t:CDS:1</fullName>
    </submittedName>
</protein>
<feature type="transmembrane region" description="Helical" evidence="12">
    <location>
        <begin position="127"/>
        <end position="148"/>
    </location>
</feature>
<keyword evidence="7 12" id="KW-1133">Transmembrane helix</keyword>
<sequence>MDEHSVKTPPEKVSIEAAINKEFEDAQTRVYTFDPNDPPEVKAKQATQGDGTSVPTKPAAIKEIISDIDDKTEEDKVTSLMPGALAPVSIESASDIPDWARIGWQRVSELGATDQEHDFFETILGELYFGHLWLNAGVVFVAVFATWITTSLGGGLSSAIIICAFVATYFKTSVNRFYRNARSDISRELAKDKLELDTGEESAEWINEFLRRFWLIYEPVLSGSIVQTADGILAASTPSFLDSIRLTTFTLGTKPPVIDSVRSYPKTEDDVVVMDWKFSFNPNDLANMTKVQIAKKVNPKIVLTVRVGRGMVGAGIPILLENMSFSGLMRVRLKLINTFPHIKTIDLSFLEEPHIDYALKPIGGETFGFDIANIPGLHPFIKEQINATLGPMMYDPNQFTLDAEYLISGYPIDSAIGVLAVTIYGAKGLKNSEMFGTSDPYCKLTIRGGQVLAKTRVINDTLVPVWNETFYLIINTLSETLNFEIYDSNDVTKDTSMGTAAFLLSTLAENPKQEEVTAPVYLNSKAYGEIKFDMNWCPVVEPTEEEPTPDSNVGILRFTIHQAKDLDPKRSMVGQYNPYAEIYLNGKKVHTTKVIKRNNSPVWEEPVELFVTDKAGVEIAVKVYDSRDLAADPVVASWTGKLSEFLSSKNDWFNVQDAAGKLRMSCIWKPILIDGSLDFNTGAYVNPVGIIRLHIKKAVDVKSSGQLRGKSDPYVSIKLNNVSRGRTEMVPDTLNPEWKDEIFYIPVHSARELINIEVWDHENTGKDKLLGSTELKVTQLSKQNEDGTYSSTDALDTSAPLYINRETRGNLYFTASFHPIIPPPEVASEDKKGDEVEAPEAGSGDDGGDTAEIPKAVDPPKVEIPRVVVDNTEYQSGILIITLKKAKMEKRGGFVDVLTDNALFPSCTSNKCKEQNPVWNQVLDVFVKELDWAKVTFNIRQFNDKNPIGTAVENVNSLIEKCKESPEGVALKIDGISDALLYLNVQYVPVDYVLDPAECVENMGTLNVKVKSAENLPAADRSGTSDPYIQFLLNDEKIHKTKTVKKDLNPVFNEDFTITVHSRIGDKFVLEVYDWNQVGSSKKLAHGRLDLSELKSFEGAERKVPLTNNEDGSKAGSVNLYLRFEPQLVNKKRLPTGTFAGATKTITGIGTGVLSGGESVVKGGVGIVGSGVNLVGSGASSVVGAVEEEKIEPATRSINTNTIETAQEKPPSVENNGVARNSTYNVSESSVAESASESGSLRLSIIEAKDLIAADSGGTSDPYVKVKLNKKEIYKTQIIKKTLNPKWDEVTQFSNLNGSIHLSVKDHNKMGKDVDIGEYDLNIWDHVQPSASNYTKDIWVELSKGGNGKLHLKLEYIPKGSNGDLSNSRFSGDSDRDSSEGNRFKIGFRKLIS</sequence>
<feature type="domain" description="C2" evidence="13">
    <location>
        <begin position="1222"/>
        <end position="1340"/>
    </location>
</feature>
<evidence type="ECO:0000256" key="10">
    <source>
        <dbReference type="ARBA" id="ARBA00023136"/>
    </source>
</evidence>
<evidence type="ECO:0000256" key="2">
    <source>
        <dbReference type="ARBA" id="ARBA00022448"/>
    </source>
</evidence>
<dbReference type="InterPro" id="IPR017147">
    <property type="entry name" value="Tricalbin"/>
</dbReference>
<dbReference type="SUPFAM" id="SSF49562">
    <property type="entry name" value="C2 domain (Calcium/lipid-binding domain, CaLB)"/>
    <property type="match status" value="6"/>
</dbReference>
<proteinExistence type="predicted"/>
<feature type="domain" description="C2" evidence="13">
    <location>
        <begin position="977"/>
        <end position="1104"/>
    </location>
</feature>
<comment type="caution">
    <text evidence="15">The sequence shown here is derived from an EMBL/GenBank/DDBJ whole genome shotgun (WGS) entry which is preliminary data.</text>
</comment>
<keyword evidence="9" id="KW-0446">Lipid-binding</keyword>
<dbReference type="CDD" id="cd21678">
    <property type="entry name" value="SMP_TCB"/>
    <property type="match status" value="1"/>
</dbReference>
<evidence type="ECO:0000256" key="9">
    <source>
        <dbReference type="ARBA" id="ARBA00023121"/>
    </source>
</evidence>
<dbReference type="CDD" id="cd04040">
    <property type="entry name" value="C2D_Tricalbin-like"/>
    <property type="match status" value="1"/>
</dbReference>
<dbReference type="InterPro" id="IPR035892">
    <property type="entry name" value="C2_domain_sf"/>
</dbReference>
<dbReference type="OrthoDB" id="1029639at2759"/>
<comment type="subcellular location">
    <subcellularLocation>
        <location evidence="1">Endoplasmic reticulum membrane</location>
    </subcellularLocation>
</comment>
<keyword evidence="6" id="KW-0256">Endoplasmic reticulum</keyword>
<dbReference type="InterPro" id="IPR056910">
    <property type="entry name" value="TCB1-3_C2"/>
</dbReference>
<evidence type="ECO:0000256" key="4">
    <source>
        <dbReference type="ARBA" id="ARBA00022692"/>
    </source>
</evidence>
<keyword evidence="3" id="KW-0597">Phosphoprotein</keyword>
<dbReference type="GO" id="GO:0005789">
    <property type="term" value="C:endoplasmic reticulum membrane"/>
    <property type="evidence" value="ECO:0007669"/>
    <property type="project" value="UniProtKB-SubCell"/>
</dbReference>
<dbReference type="PROSITE" id="PS51847">
    <property type="entry name" value="SMP"/>
    <property type="match status" value="1"/>
</dbReference>
<dbReference type="Pfam" id="PF25669">
    <property type="entry name" value="SMP_MUG190-like"/>
    <property type="match status" value="1"/>
</dbReference>
<evidence type="ECO:0000259" key="13">
    <source>
        <dbReference type="PROSITE" id="PS50004"/>
    </source>
</evidence>